<dbReference type="Proteomes" id="UP000179057">
    <property type="component" value="Unassembled WGS sequence"/>
</dbReference>
<organism evidence="1 2">
    <name type="scientific">Candidatus Wolfebacteria bacterium RIFOXYD1_FULL_48_65</name>
    <dbReference type="NCBI Taxonomy" id="1802561"/>
    <lineage>
        <taxon>Bacteria</taxon>
        <taxon>Candidatus Wolfeibacteriota</taxon>
    </lineage>
</organism>
<gene>
    <name evidence="1" type="ORF">A2610_01795</name>
</gene>
<sequence>MKYLKVRTIRYGFLLIGAMFAGMLGSVVPAHAEAEFMTSWQTKTFVPAWYEGKAFPTYQSFLAIGFELVENGKVADLSKTIVRWYVDGKLLKNEVNGLGIRQLTVYNKKYGGDVLSIKIILPDYKGQTVTKLFDIPVKKQEVVIDIPYAQKKVARGDNLFYAWPFFFNAASAKDLRMQWAVDGSALQAATAAEPRLLFSAGNEPRDGAKSTIEATVTNPGKAIERATGKVLVDLP</sequence>
<name>A0A1F8DZZ1_9BACT</name>
<dbReference type="EMBL" id="MGIV01000017">
    <property type="protein sequence ID" value="OGM94086.1"/>
    <property type="molecule type" value="Genomic_DNA"/>
</dbReference>
<comment type="caution">
    <text evidence="1">The sequence shown here is derived from an EMBL/GenBank/DDBJ whole genome shotgun (WGS) entry which is preliminary data.</text>
</comment>
<evidence type="ECO:0000313" key="1">
    <source>
        <dbReference type="EMBL" id="OGM94086.1"/>
    </source>
</evidence>
<reference evidence="1 2" key="1">
    <citation type="journal article" date="2016" name="Nat. Commun.">
        <title>Thousands of microbial genomes shed light on interconnected biogeochemical processes in an aquifer system.</title>
        <authorList>
            <person name="Anantharaman K."/>
            <person name="Brown C.T."/>
            <person name="Hug L.A."/>
            <person name="Sharon I."/>
            <person name="Castelle C.J."/>
            <person name="Probst A.J."/>
            <person name="Thomas B.C."/>
            <person name="Singh A."/>
            <person name="Wilkins M.J."/>
            <person name="Karaoz U."/>
            <person name="Brodie E.L."/>
            <person name="Williams K.H."/>
            <person name="Hubbard S.S."/>
            <person name="Banfield J.F."/>
        </authorList>
    </citation>
    <scope>NUCLEOTIDE SEQUENCE [LARGE SCALE GENOMIC DNA]</scope>
</reference>
<dbReference type="AlphaFoldDB" id="A0A1F8DZZ1"/>
<proteinExistence type="predicted"/>
<protein>
    <submittedName>
        <fullName evidence="1">Uncharacterized protein</fullName>
    </submittedName>
</protein>
<accession>A0A1F8DZZ1</accession>
<evidence type="ECO:0000313" key="2">
    <source>
        <dbReference type="Proteomes" id="UP000179057"/>
    </source>
</evidence>